<feature type="repeat" description="WD" evidence="6">
    <location>
        <begin position="579"/>
        <end position="620"/>
    </location>
</feature>
<dbReference type="InterPro" id="IPR015943">
    <property type="entry name" value="WD40/YVTN_repeat-like_dom_sf"/>
</dbReference>
<dbReference type="PROSITE" id="PS00678">
    <property type="entry name" value="WD_REPEATS_1"/>
    <property type="match status" value="2"/>
</dbReference>
<dbReference type="InterPro" id="IPR001680">
    <property type="entry name" value="WD40_rpt"/>
</dbReference>
<dbReference type="Pfam" id="PF00400">
    <property type="entry name" value="WD40"/>
    <property type="match status" value="4"/>
</dbReference>
<sequence>VSLTTRIVEEKRVRYFLGFRTSYSRQVVALAPSMKFNYKLHRLCGASYGTPAATGSNTLSSSSKGANIVFTSDGNSVLSPVGNRVQVLDLLHHGCRTLPIEARSNIRRIALSPDDDRLLIIVDVNSYAMLVNYRRGVVLHRFKFRWPVRDMRFSPDGSKFAVSHGRFVQVWHTPGIRREFAPLVLHRNYTGLTGDVTTLDWSGDSSVLLAGGKDCQARVWTVDTVKDYEPWTLIGHKKPLIGVHFEDVRRTLATRDQFFSGGEGNTGSTLSGKLVGRCYTVSQDGVICTRECRREVEEGDDIASGVIESGPGGPGDDAVDFFSGGDGGVAATFISKKVGVNGGIIDQAHAIVKARWGTTSRHYFNANSSTQDVVSTSYSHAHSLLVVGFSTGLFGLYELPSLSNIHTLSLSHSTIGTVSINPSAEWLAFGCPKTQQLLIWEWRSEQYILKQSGHAYGMRCLAYSPDGIVVATGGEDGTVKLWNSQSGFCYVTLPKSHTAAITAVEFANPTVVLSSSLDGTVRAHDLHRYRNFKTYTSDIPCQFLSMAVDKSGEVVCAGSAEPFRVCVWSVQTGRLTDVLTGHLGPVSSLAFHPIRGSLASASWDGTVKVWDLYKNNSTPETFECGADVVCVAFRPDGNQVCSGTIRGLLRFWNVEDGSLVCEIDGQKDIKGGRKMNDRTTADNNAASRYFTSITYSADGTCLLAGGNSKYVCIYEISQQILLKKFQISFNRSLDGVLDELHSKNLGDGGPLDDEHDSADENNNSTPHLPGAKRADDGSRKSRVEVLTMQVSFSPTGREWSTVSGEGLHVYSLDDDMIFDPMALTEAVTPSAVQANVRKGKYAMALLMSLHLNEFALVKSVVEDTPYESIATVVRSVGHEHLSQLIQFLSKCMEDSPHVEYYLQWCLELLQTHGLFMEKNRGKYLRSFRALFRVVQSRYVDLRAICDDNKYSLDFLHSQANLLLRGHG</sequence>
<organism evidence="9 10">
    <name type="scientific">Cyclostephanos tholiformis</name>
    <dbReference type="NCBI Taxonomy" id="382380"/>
    <lineage>
        <taxon>Eukaryota</taxon>
        <taxon>Sar</taxon>
        <taxon>Stramenopiles</taxon>
        <taxon>Ochrophyta</taxon>
        <taxon>Bacillariophyta</taxon>
        <taxon>Coscinodiscophyceae</taxon>
        <taxon>Thalassiosirophycidae</taxon>
        <taxon>Stephanodiscales</taxon>
        <taxon>Stephanodiscaceae</taxon>
        <taxon>Cyclostephanos</taxon>
    </lineage>
</organism>
<evidence type="ECO:0000256" key="3">
    <source>
        <dbReference type="ARBA" id="ARBA00022574"/>
    </source>
</evidence>
<gene>
    <name evidence="9" type="ORF">ACHAXA_000164</name>
</gene>
<feature type="compositionally biased region" description="Acidic residues" evidence="7">
    <location>
        <begin position="750"/>
        <end position="759"/>
    </location>
</feature>
<dbReference type="CDD" id="cd00200">
    <property type="entry name" value="WD40"/>
    <property type="match status" value="1"/>
</dbReference>
<feature type="non-terminal residue" evidence="9">
    <location>
        <position position="1"/>
    </location>
</feature>
<dbReference type="SMART" id="SM00320">
    <property type="entry name" value="WD40"/>
    <property type="match status" value="10"/>
</dbReference>
<accession>A0ABD3SC45</accession>
<dbReference type="EMBL" id="JALLPB020000075">
    <property type="protein sequence ID" value="KAL3822096.1"/>
    <property type="molecule type" value="Genomic_DNA"/>
</dbReference>
<feature type="repeat" description="WD" evidence="6">
    <location>
        <begin position="189"/>
        <end position="224"/>
    </location>
</feature>
<dbReference type="PROSITE" id="PS50294">
    <property type="entry name" value="WD_REPEATS_REGION"/>
    <property type="match status" value="3"/>
</dbReference>
<keyword evidence="10" id="KW-1185">Reference proteome</keyword>
<keyword evidence="5" id="KW-0539">Nucleus</keyword>
<reference evidence="9 10" key="1">
    <citation type="submission" date="2024-10" db="EMBL/GenBank/DDBJ databases">
        <title>Updated reference genomes for cyclostephanoid diatoms.</title>
        <authorList>
            <person name="Roberts W.R."/>
            <person name="Alverson A.J."/>
        </authorList>
    </citation>
    <scope>NUCLEOTIDE SEQUENCE [LARGE SCALE GENOMIC DNA]</scope>
    <source>
        <strain evidence="9 10">AJA228-03</strain>
    </source>
</reference>
<comment type="similarity">
    <text evidence="2">Belongs to the WD repeat PWP2 family.</text>
</comment>
<dbReference type="InterPro" id="IPR011047">
    <property type="entry name" value="Quinoprotein_ADH-like_sf"/>
</dbReference>
<dbReference type="GO" id="GO:0005730">
    <property type="term" value="C:nucleolus"/>
    <property type="evidence" value="ECO:0007669"/>
    <property type="project" value="UniProtKB-SubCell"/>
</dbReference>
<protein>
    <recommendedName>
        <fullName evidence="8">Small-subunit processome Utp12 domain-containing protein</fullName>
    </recommendedName>
</protein>
<dbReference type="SUPFAM" id="SSF50978">
    <property type="entry name" value="WD40 repeat-like"/>
    <property type="match status" value="1"/>
</dbReference>
<evidence type="ECO:0000259" key="8">
    <source>
        <dbReference type="Pfam" id="PF04003"/>
    </source>
</evidence>
<dbReference type="Proteomes" id="UP001530377">
    <property type="component" value="Unassembled WGS sequence"/>
</dbReference>
<dbReference type="InterPro" id="IPR007148">
    <property type="entry name" value="SSU_processome_Utp12"/>
</dbReference>
<evidence type="ECO:0000313" key="10">
    <source>
        <dbReference type="Proteomes" id="UP001530377"/>
    </source>
</evidence>
<evidence type="ECO:0000256" key="1">
    <source>
        <dbReference type="ARBA" id="ARBA00004604"/>
    </source>
</evidence>
<evidence type="ECO:0000313" key="9">
    <source>
        <dbReference type="EMBL" id="KAL3822096.1"/>
    </source>
</evidence>
<keyword evidence="3 6" id="KW-0853">WD repeat</keyword>
<feature type="region of interest" description="Disordered" evidence="7">
    <location>
        <begin position="744"/>
        <end position="780"/>
    </location>
</feature>
<keyword evidence="4" id="KW-0677">Repeat</keyword>
<dbReference type="InterPro" id="IPR027145">
    <property type="entry name" value="PWP2"/>
</dbReference>
<evidence type="ECO:0000256" key="2">
    <source>
        <dbReference type="ARBA" id="ARBA00010226"/>
    </source>
</evidence>
<dbReference type="PANTHER" id="PTHR19858:SF0">
    <property type="entry name" value="PERIODIC TRYPTOPHAN PROTEIN 2 HOMOLOG"/>
    <property type="match status" value="1"/>
</dbReference>
<dbReference type="InterPro" id="IPR020472">
    <property type="entry name" value="WD40_PAC1"/>
</dbReference>
<dbReference type="PRINTS" id="PR00320">
    <property type="entry name" value="GPROTEINBRPT"/>
</dbReference>
<evidence type="ECO:0000256" key="7">
    <source>
        <dbReference type="SAM" id="MobiDB-lite"/>
    </source>
</evidence>
<feature type="repeat" description="WD" evidence="6">
    <location>
        <begin position="451"/>
        <end position="492"/>
    </location>
</feature>
<evidence type="ECO:0000256" key="6">
    <source>
        <dbReference type="PROSITE-ProRule" id="PRU00221"/>
    </source>
</evidence>
<feature type="repeat" description="WD" evidence="6">
    <location>
        <begin position="628"/>
        <end position="662"/>
    </location>
</feature>
<name>A0ABD3SC45_9STRA</name>
<dbReference type="PROSITE" id="PS50082">
    <property type="entry name" value="WD_REPEATS_2"/>
    <property type="match status" value="4"/>
</dbReference>
<dbReference type="PANTHER" id="PTHR19858">
    <property type="entry name" value="WD40 REPEAT PROTEIN"/>
    <property type="match status" value="1"/>
</dbReference>
<dbReference type="InterPro" id="IPR019775">
    <property type="entry name" value="WD40_repeat_CS"/>
</dbReference>
<dbReference type="AlphaFoldDB" id="A0ABD3SC45"/>
<evidence type="ECO:0000256" key="4">
    <source>
        <dbReference type="ARBA" id="ARBA00022737"/>
    </source>
</evidence>
<feature type="domain" description="Small-subunit processome Utp12" evidence="8">
    <location>
        <begin position="852"/>
        <end position="956"/>
    </location>
</feature>
<dbReference type="SUPFAM" id="SSF50998">
    <property type="entry name" value="Quinoprotein alcohol dehydrogenase-like"/>
    <property type="match status" value="1"/>
</dbReference>
<comment type="caution">
    <text evidence="9">The sequence shown here is derived from an EMBL/GenBank/DDBJ whole genome shotgun (WGS) entry which is preliminary data.</text>
</comment>
<proteinExistence type="inferred from homology"/>
<dbReference type="Gene3D" id="2.130.10.10">
    <property type="entry name" value="YVTN repeat-like/Quinoprotein amine dehydrogenase"/>
    <property type="match status" value="3"/>
</dbReference>
<dbReference type="InterPro" id="IPR036322">
    <property type="entry name" value="WD40_repeat_dom_sf"/>
</dbReference>
<dbReference type="Pfam" id="PF04003">
    <property type="entry name" value="Utp12"/>
    <property type="match status" value="1"/>
</dbReference>
<evidence type="ECO:0000256" key="5">
    <source>
        <dbReference type="ARBA" id="ARBA00023242"/>
    </source>
</evidence>
<comment type="subcellular location">
    <subcellularLocation>
        <location evidence="1">Nucleus</location>
        <location evidence="1">Nucleolus</location>
    </subcellularLocation>
</comment>